<dbReference type="InterPro" id="IPR009003">
    <property type="entry name" value="Peptidase_S1_PA"/>
</dbReference>
<dbReference type="FunFam" id="2.40.10.10:FF:000068">
    <property type="entry name" value="transmembrane protease serine 2"/>
    <property type="match status" value="1"/>
</dbReference>
<reference evidence="5" key="1">
    <citation type="submission" date="2022-07" db="EMBL/GenBank/DDBJ databases">
        <title>Phylogenomic reconstructions and comparative analyses of Kickxellomycotina fungi.</title>
        <authorList>
            <person name="Reynolds N.K."/>
            <person name="Stajich J.E."/>
            <person name="Barry K."/>
            <person name="Grigoriev I.V."/>
            <person name="Crous P."/>
            <person name="Smith M.E."/>
        </authorList>
    </citation>
    <scope>NUCLEOTIDE SEQUENCE</scope>
    <source>
        <strain evidence="5">NBRC 105413</strain>
    </source>
</reference>
<dbReference type="EMBL" id="JANBOH010000488">
    <property type="protein sequence ID" value="KAJ1642088.1"/>
    <property type="molecule type" value="Genomic_DNA"/>
</dbReference>
<comment type="similarity">
    <text evidence="1">Belongs to the peptidase S1 family.</text>
</comment>
<dbReference type="AlphaFoldDB" id="A0A9W7XFW5"/>
<comment type="caution">
    <text evidence="5">The sequence shown here is derived from an EMBL/GenBank/DDBJ whole genome shotgun (WGS) entry which is preliminary data.</text>
</comment>
<dbReference type="InterPro" id="IPR001314">
    <property type="entry name" value="Peptidase_S1A"/>
</dbReference>
<gene>
    <name evidence="5" type="primary">KLK14</name>
    <name evidence="5" type="ORF">LPJ64_006032</name>
</gene>
<organism evidence="5 6">
    <name type="scientific">Coemansia asiatica</name>
    <dbReference type="NCBI Taxonomy" id="1052880"/>
    <lineage>
        <taxon>Eukaryota</taxon>
        <taxon>Fungi</taxon>
        <taxon>Fungi incertae sedis</taxon>
        <taxon>Zoopagomycota</taxon>
        <taxon>Kickxellomycotina</taxon>
        <taxon>Kickxellomycetes</taxon>
        <taxon>Kickxellales</taxon>
        <taxon>Kickxellaceae</taxon>
        <taxon>Coemansia</taxon>
    </lineage>
</organism>
<dbReference type="InterPro" id="IPR043504">
    <property type="entry name" value="Peptidase_S1_PA_chymotrypsin"/>
</dbReference>
<evidence type="ECO:0000313" key="5">
    <source>
        <dbReference type="EMBL" id="KAJ1642088.1"/>
    </source>
</evidence>
<accession>A0A9W7XFW5</accession>
<dbReference type="Proteomes" id="UP001145021">
    <property type="component" value="Unassembled WGS sequence"/>
</dbReference>
<keyword evidence="5" id="KW-0378">Hydrolase</keyword>
<dbReference type="PANTHER" id="PTHR24276">
    <property type="entry name" value="POLYSERASE-RELATED"/>
    <property type="match status" value="1"/>
</dbReference>
<evidence type="ECO:0000256" key="3">
    <source>
        <dbReference type="SAM" id="MobiDB-lite"/>
    </source>
</evidence>
<dbReference type="Pfam" id="PF00089">
    <property type="entry name" value="Trypsin"/>
    <property type="match status" value="1"/>
</dbReference>
<dbReference type="EC" id="3.4.21.4" evidence="5"/>
<dbReference type="PANTHER" id="PTHR24276:SF91">
    <property type="entry name" value="AT26814P-RELATED"/>
    <property type="match status" value="1"/>
</dbReference>
<dbReference type="GO" id="GO:0004252">
    <property type="term" value="F:serine-type endopeptidase activity"/>
    <property type="evidence" value="ECO:0007669"/>
    <property type="project" value="UniProtKB-EC"/>
</dbReference>
<dbReference type="PRINTS" id="PR00722">
    <property type="entry name" value="CHYMOTRYPSIN"/>
</dbReference>
<name>A0A9W7XFW5_9FUNG</name>
<evidence type="ECO:0000256" key="2">
    <source>
        <dbReference type="ARBA" id="ARBA00023157"/>
    </source>
</evidence>
<dbReference type="Gene3D" id="2.40.10.10">
    <property type="entry name" value="Trypsin-like serine proteases"/>
    <property type="match status" value="1"/>
</dbReference>
<dbReference type="PROSITE" id="PS50240">
    <property type="entry name" value="TRYPSIN_DOM"/>
    <property type="match status" value="1"/>
</dbReference>
<feature type="domain" description="Peptidase S1" evidence="4">
    <location>
        <begin position="9"/>
        <end position="282"/>
    </location>
</feature>
<evidence type="ECO:0000256" key="1">
    <source>
        <dbReference type="ARBA" id="ARBA00007664"/>
    </source>
</evidence>
<dbReference type="InterPro" id="IPR001254">
    <property type="entry name" value="Trypsin_dom"/>
</dbReference>
<dbReference type="SMART" id="SM00020">
    <property type="entry name" value="Tryp_SPc"/>
    <property type="match status" value="1"/>
</dbReference>
<sequence length="307" mass="33625">MSFGQLKPIIGGQGVENHDYPFVVYLSIETQPSWHAVCGGTLISDRHIVTAAHCLIHAHAPQAIRIGYGSTHVHRQTSIRAANFTVHPQFNPRTLFNDIAIIELPASNRIRATGVAHRIPIYFGPVEPGMTVTTMGWGITSNSPGARTVAVMNRVDLNVALDSECRRVDRAFASSNGPFVCTGTADRQGGSRDQCNGDSGSPAVVSMGTIDGRKTRRGRWWRWRWRARKHARGSHGDLRLVALTSYGDNIRHDEHPACGDPSGFGFSTHVAHYEEFITQVTGLTRVQLEQPAFSDRQASLHSSSAVV</sequence>
<evidence type="ECO:0000313" key="6">
    <source>
        <dbReference type="Proteomes" id="UP001145021"/>
    </source>
</evidence>
<feature type="region of interest" description="Disordered" evidence="3">
    <location>
        <begin position="185"/>
        <end position="207"/>
    </location>
</feature>
<dbReference type="PROSITE" id="PS00134">
    <property type="entry name" value="TRYPSIN_HIS"/>
    <property type="match status" value="1"/>
</dbReference>
<proteinExistence type="inferred from homology"/>
<protein>
    <submittedName>
        <fullName evidence="5">Kallikrein-14</fullName>
        <ecNumber evidence="5">3.4.21.4</ecNumber>
    </submittedName>
</protein>
<dbReference type="GO" id="GO:0006508">
    <property type="term" value="P:proteolysis"/>
    <property type="evidence" value="ECO:0007669"/>
    <property type="project" value="InterPro"/>
</dbReference>
<keyword evidence="2" id="KW-1015">Disulfide bond</keyword>
<dbReference type="SUPFAM" id="SSF50494">
    <property type="entry name" value="Trypsin-like serine proteases"/>
    <property type="match status" value="1"/>
</dbReference>
<dbReference type="CDD" id="cd00190">
    <property type="entry name" value="Tryp_SPc"/>
    <property type="match status" value="1"/>
</dbReference>
<dbReference type="InterPro" id="IPR050430">
    <property type="entry name" value="Peptidase_S1"/>
</dbReference>
<evidence type="ECO:0000259" key="4">
    <source>
        <dbReference type="PROSITE" id="PS50240"/>
    </source>
</evidence>
<dbReference type="InterPro" id="IPR018114">
    <property type="entry name" value="TRYPSIN_HIS"/>
</dbReference>
<keyword evidence="6" id="KW-1185">Reference proteome</keyword>